<dbReference type="Proteomes" id="UP000042745">
    <property type="component" value="Unassembled WGS sequence"/>
</dbReference>
<accession>A0AA86Y6C3</accession>
<comment type="caution">
    <text evidence="1">The sequence shown here is derived from an EMBL/GenBank/DDBJ whole genome shotgun (WGS) entry which is preliminary data.</text>
</comment>
<name>A0AA86Y6C3_STREE</name>
<proteinExistence type="predicted"/>
<evidence type="ECO:0000313" key="2">
    <source>
        <dbReference type="Proteomes" id="UP000042745"/>
    </source>
</evidence>
<dbReference type="AlphaFoldDB" id="A0AA86Y6C3"/>
<dbReference type="RefSeq" id="WP_050229006.1">
    <property type="nucleotide sequence ID" value="NZ_CGGJ01000032.1"/>
</dbReference>
<sequence length="324" mass="38098">MKFETSPIIFKTKVIEAFDANFSFAINLKKILKSYTFMSRIDNLSLLFSSEEVVILDYLYKYFDFDSKLENFSQIHLFLFKKIDDLTQLKYDSLFTYKNASVYVGKNTNENTVFYIDDCIYVEKDNAGSLTNIYYLNLDDLKHAYPIIIKIIESIIIEYFLTNGFLPVHCSTGINCETNEVCLVLGESRSGKTSYLIGNKNLKLIGDEYCFFREDKIIPFYLYYKSYCWNDEDFDENFDGLKRKIYKISKKSKKQLKSINRIIYLKGTSSKNFQLVSDEDNKISLLMEYLSNFPGKIYLNNVKRYFPLVISTTKEFLKVPLYIK</sequence>
<evidence type="ECO:0000313" key="1">
    <source>
        <dbReference type="EMBL" id="CIS64035.1"/>
    </source>
</evidence>
<gene>
    <name evidence="1" type="ORF">ERS019486_01448</name>
</gene>
<reference evidence="1 2" key="1">
    <citation type="submission" date="2015-03" db="EMBL/GenBank/DDBJ databases">
        <authorList>
            <consortium name="Pathogen Informatics"/>
            <person name="Murphy D."/>
        </authorList>
    </citation>
    <scope>NUCLEOTIDE SEQUENCE [LARGE SCALE GENOMIC DNA]</scope>
    <source>
        <strain evidence="2">type strain: N</strain>
    </source>
</reference>
<dbReference type="EMBL" id="CKGU01000021">
    <property type="protein sequence ID" value="CIS64035.1"/>
    <property type="molecule type" value="Genomic_DNA"/>
</dbReference>
<organism evidence="1 2">
    <name type="scientific">Streptococcus pneumoniae</name>
    <dbReference type="NCBI Taxonomy" id="1313"/>
    <lineage>
        <taxon>Bacteria</taxon>
        <taxon>Bacillati</taxon>
        <taxon>Bacillota</taxon>
        <taxon>Bacilli</taxon>
        <taxon>Lactobacillales</taxon>
        <taxon>Streptococcaceae</taxon>
        <taxon>Streptococcus</taxon>
    </lineage>
</organism>
<protein>
    <submittedName>
        <fullName evidence="1">Uncharacterized protein</fullName>
    </submittedName>
</protein>